<dbReference type="KEGG" id="falb:HYN59_15955"/>
<keyword evidence="2" id="KW-1185">Reference proteome</keyword>
<dbReference type="OrthoDB" id="680899at2"/>
<name>A0A2S1R1G0_9FLAO</name>
<dbReference type="Proteomes" id="UP000244929">
    <property type="component" value="Chromosome"/>
</dbReference>
<protein>
    <submittedName>
        <fullName evidence="1">Uncharacterized protein</fullName>
    </submittedName>
</protein>
<dbReference type="AlphaFoldDB" id="A0A2S1R1G0"/>
<gene>
    <name evidence="1" type="ORF">HYN59_15955</name>
</gene>
<accession>A0A2S1R1G0</accession>
<reference evidence="1 2" key="1">
    <citation type="submission" date="2018-04" db="EMBL/GenBank/DDBJ databases">
        <title>Genome sequencing of Flavobacterium sp. HYN0059.</title>
        <authorList>
            <person name="Yi H."/>
            <person name="Baek C."/>
        </authorList>
    </citation>
    <scope>NUCLEOTIDE SEQUENCE [LARGE SCALE GENOMIC DNA]</scope>
    <source>
        <strain evidence="1 2">HYN0059</strain>
    </source>
</reference>
<organism evidence="1 2">
    <name type="scientific">Flavobacterium album</name>
    <dbReference type="NCBI Taxonomy" id="2175091"/>
    <lineage>
        <taxon>Bacteria</taxon>
        <taxon>Pseudomonadati</taxon>
        <taxon>Bacteroidota</taxon>
        <taxon>Flavobacteriia</taxon>
        <taxon>Flavobacteriales</taxon>
        <taxon>Flavobacteriaceae</taxon>
        <taxon>Flavobacterium</taxon>
    </lineage>
</organism>
<dbReference type="EMBL" id="CP029186">
    <property type="protein sequence ID" value="AWH86510.1"/>
    <property type="molecule type" value="Genomic_DNA"/>
</dbReference>
<evidence type="ECO:0000313" key="2">
    <source>
        <dbReference type="Proteomes" id="UP000244929"/>
    </source>
</evidence>
<sequence length="85" mass="9712">MSKFKLIEGAFTVSEARELILALLEYKINFHSRESFGSEIRKGHTDERSLKRRQELIATRSAFLEEIKAMDPGAKIMITADIILT</sequence>
<dbReference type="RefSeq" id="WP_108779233.1">
    <property type="nucleotide sequence ID" value="NZ_CP029186.1"/>
</dbReference>
<proteinExistence type="predicted"/>
<evidence type="ECO:0000313" key="1">
    <source>
        <dbReference type="EMBL" id="AWH86510.1"/>
    </source>
</evidence>